<dbReference type="Pfam" id="PF00132">
    <property type="entry name" value="Hexapep"/>
    <property type="match status" value="2"/>
</dbReference>
<dbReference type="PANTHER" id="PTHR13061:SF29">
    <property type="entry name" value="GAMMA CARBONIC ANHYDRASE-LIKE 1, MITOCHONDRIAL-RELATED"/>
    <property type="match status" value="1"/>
</dbReference>
<dbReference type="InterPro" id="IPR011004">
    <property type="entry name" value="Trimer_LpxA-like_sf"/>
</dbReference>
<dbReference type="STRING" id="28115.HQ47_02285"/>
<gene>
    <name evidence="2" type="primary">yrdA</name>
    <name evidence="1" type="ORF">HQ47_02285</name>
    <name evidence="2" type="ORF">NCTC13100_01714</name>
</gene>
<evidence type="ECO:0000313" key="2">
    <source>
        <dbReference type="EMBL" id="SUB78536.1"/>
    </source>
</evidence>
<keyword evidence="3" id="KW-1185">Reference proteome</keyword>
<dbReference type="OrthoDB" id="9803036at2"/>
<dbReference type="Proteomes" id="UP000030103">
    <property type="component" value="Unassembled WGS sequence"/>
</dbReference>
<organism evidence="1 3">
    <name type="scientific">Porphyromonas macacae</name>
    <dbReference type="NCBI Taxonomy" id="28115"/>
    <lineage>
        <taxon>Bacteria</taxon>
        <taxon>Pseudomonadati</taxon>
        <taxon>Bacteroidota</taxon>
        <taxon>Bacteroidia</taxon>
        <taxon>Bacteroidales</taxon>
        <taxon>Porphyromonadaceae</taxon>
        <taxon>Porphyromonas</taxon>
    </lineage>
</organism>
<accession>A0A0A2ECK8</accession>
<dbReference type="EMBL" id="JRFA01000008">
    <property type="protein sequence ID" value="KGN75190.1"/>
    <property type="molecule type" value="Genomic_DNA"/>
</dbReference>
<evidence type="ECO:0000313" key="3">
    <source>
        <dbReference type="Proteomes" id="UP000030103"/>
    </source>
</evidence>
<dbReference type="eggNOG" id="COG0663">
    <property type="taxonomic scope" value="Bacteria"/>
</dbReference>
<name>A0A0A2ECK8_9PORP</name>
<dbReference type="Proteomes" id="UP000254263">
    <property type="component" value="Unassembled WGS sequence"/>
</dbReference>
<dbReference type="CDD" id="cd04645">
    <property type="entry name" value="LbH_gamma_CA_like"/>
    <property type="match status" value="1"/>
</dbReference>
<dbReference type="InterPro" id="IPR050484">
    <property type="entry name" value="Transf_Hexapept/Carb_Anhydrase"/>
</dbReference>
<dbReference type="RefSeq" id="WP_018360893.1">
    <property type="nucleotide sequence ID" value="NZ_JBGYTE010000009.1"/>
</dbReference>
<proteinExistence type="predicted"/>
<protein>
    <submittedName>
        <fullName evidence="1">Acetyltransferase</fullName>
    </submittedName>
    <submittedName>
        <fullName evidence="2">Carnitine operon protein CaiE</fullName>
    </submittedName>
</protein>
<sequence>MALIIPVRGFDPKIGENCFLAENATVIGDVVMGDGCSVWFNAVIRGDVNSIRIGDNVNIQDGSVLHTLYQKSTIEIGNNVSIGHNVTVHGAKIDDYALIGMNAVILDDAEVGEGAIVAAGSVVLSKTKIEPYSIYAGIPAKFVKKADPQQTQEINKRIAGNYQMYASWYQVDKDE</sequence>
<dbReference type="SUPFAM" id="SSF51161">
    <property type="entry name" value="Trimeric LpxA-like enzymes"/>
    <property type="match status" value="1"/>
</dbReference>
<keyword evidence="1" id="KW-0808">Transferase</keyword>
<dbReference type="InterPro" id="IPR001451">
    <property type="entry name" value="Hexapep"/>
</dbReference>
<dbReference type="InterPro" id="IPR047324">
    <property type="entry name" value="LbH_gamma_CA-like"/>
</dbReference>
<dbReference type="AlphaFoldDB" id="A0A0A2ECK8"/>
<evidence type="ECO:0000313" key="1">
    <source>
        <dbReference type="EMBL" id="KGN75190.1"/>
    </source>
</evidence>
<dbReference type="GO" id="GO:0016740">
    <property type="term" value="F:transferase activity"/>
    <property type="evidence" value="ECO:0007669"/>
    <property type="project" value="UniProtKB-KW"/>
</dbReference>
<dbReference type="EMBL" id="UGTI01000001">
    <property type="protein sequence ID" value="SUB78536.1"/>
    <property type="molecule type" value="Genomic_DNA"/>
</dbReference>
<dbReference type="PANTHER" id="PTHR13061">
    <property type="entry name" value="DYNACTIN SUBUNIT P25"/>
    <property type="match status" value="1"/>
</dbReference>
<evidence type="ECO:0000313" key="4">
    <source>
        <dbReference type="Proteomes" id="UP000254263"/>
    </source>
</evidence>
<reference evidence="1 3" key="1">
    <citation type="submission" date="2014-09" db="EMBL/GenBank/DDBJ databases">
        <title>Draft Genome Sequence of Porphyromonas macacae COT-192_OH2859.</title>
        <authorList>
            <person name="Wallis C."/>
            <person name="Deusch O."/>
            <person name="O'Flynn C."/>
            <person name="Davis I."/>
            <person name="Horsfall A."/>
            <person name="Kirkwood N."/>
            <person name="Harris S."/>
            <person name="Eisen J.A."/>
            <person name="Coil D.A."/>
            <person name="Darling A.E."/>
            <person name="Jospin G."/>
            <person name="Alexiev A."/>
        </authorList>
    </citation>
    <scope>NUCLEOTIDE SEQUENCE [LARGE SCALE GENOMIC DNA]</scope>
    <source>
        <strain evidence="3">COT-192 OH2859</strain>
        <strain evidence="1">COT-192_OH2859</strain>
    </source>
</reference>
<dbReference type="Gene3D" id="2.160.10.10">
    <property type="entry name" value="Hexapeptide repeat proteins"/>
    <property type="match status" value="1"/>
</dbReference>
<reference evidence="2 4" key="2">
    <citation type="submission" date="2018-06" db="EMBL/GenBank/DDBJ databases">
        <authorList>
            <consortium name="Pathogen Informatics"/>
            <person name="Doyle S."/>
        </authorList>
    </citation>
    <scope>NUCLEOTIDE SEQUENCE [LARGE SCALE GENOMIC DNA]</scope>
    <source>
        <strain evidence="2 4">NCTC13100</strain>
    </source>
</reference>